<sequence>MTALPGSISAFPTAKEAQAVSAGRAPSVPFARSTATALVPAPASRLEGATTGFVKMVNSALPPPVLATPARGGGLRPHEQLNGGDVALFDDSCLHPTSGTMSGVGAMALRGFAGWRRLEQFTLQEWLGGGNPHFHRALHRKMWGLGKFDYFVQCVRVCNPDNSEVVETHTTQITTSNELPDQINLKPLVEAATNVKNSFLKELLKKYNEITLFQPNIGFPPDRG</sequence>
<protein>
    <submittedName>
        <fullName evidence="1">Uncharacterized protein</fullName>
    </submittedName>
</protein>
<dbReference type="AlphaFoldDB" id="A0A4P9WJ09"/>
<reference evidence="2" key="1">
    <citation type="journal article" date="2018" name="Nat. Microbiol.">
        <title>Leveraging single-cell genomics to expand the fungal tree of life.</title>
        <authorList>
            <person name="Ahrendt S.R."/>
            <person name="Quandt C.A."/>
            <person name="Ciobanu D."/>
            <person name="Clum A."/>
            <person name="Salamov A."/>
            <person name="Andreopoulos B."/>
            <person name="Cheng J.F."/>
            <person name="Woyke T."/>
            <person name="Pelin A."/>
            <person name="Henrissat B."/>
            <person name="Reynolds N.K."/>
            <person name="Benny G.L."/>
            <person name="Smith M.E."/>
            <person name="James T.Y."/>
            <person name="Grigoriev I.V."/>
        </authorList>
    </citation>
    <scope>NUCLEOTIDE SEQUENCE [LARGE SCALE GENOMIC DNA]</scope>
</reference>
<dbReference type="Proteomes" id="UP000269721">
    <property type="component" value="Unassembled WGS sequence"/>
</dbReference>
<dbReference type="EMBL" id="KZ994456">
    <property type="protein sequence ID" value="RKO92891.1"/>
    <property type="molecule type" value="Genomic_DNA"/>
</dbReference>
<name>A0A4P9WJ09_9FUNG</name>
<gene>
    <name evidence="1" type="ORF">BDK51DRAFT_48224</name>
</gene>
<proteinExistence type="predicted"/>
<keyword evidence="2" id="KW-1185">Reference proteome</keyword>
<organism evidence="1 2">
    <name type="scientific">Blyttiomyces helicus</name>
    <dbReference type="NCBI Taxonomy" id="388810"/>
    <lineage>
        <taxon>Eukaryota</taxon>
        <taxon>Fungi</taxon>
        <taxon>Fungi incertae sedis</taxon>
        <taxon>Chytridiomycota</taxon>
        <taxon>Chytridiomycota incertae sedis</taxon>
        <taxon>Chytridiomycetes</taxon>
        <taxon>Chytridiomycetes incertae sedis</taxon>
        <taxon>Blyttiomyces</taxon>
    </lineage>
</organism>
<evidence type="ECO:0000313" key="1">
    <source>
        <dbReference type="EMBL" id="RKO92891.1"/>
    </source>
</evidence>
<accession>A0A4P9WJ09</accession>
<evidence type="ECO:0000313" key="2">
    <source>
        <dbReference type="Proteomes" id="UP000269721"/>
    </source>
</evidence>